<evidence type="ECO:0000313" key="2">
    <source>
        <dbReference type="Proteomes" id="UP001148737"/>
    </source>
</evidence>
<protein>
    <submittedName>
        <fullName evidence="1">Uncharacterized protein</fullName>
    </submittedName>
</protein>
<dbReference type="EMBL" id="JANAKD010001026">
    <property type="protein sequence ID" value="KAJ3484454.1"/>
    <property type="molecule type" value="Genomic_DNA"/>
</dbReference>
<keyword evidence="2" id="KW-1185">Reference proteome</keyword>
<gene>
    <name evidence="1" type="ORF">NLG97_g7048</name>
</gene>
<dbReference type="Proteomes" id="UP001148737">
    <property type="component" value="Unassembled WGS sequence"/>
</dbReference>
<proteinExistence type="predicted"/>
<reference evidence="1" key="1">
    <citation type="submission" date="2022-07" db="EMBL/GenBank/DDBJ databases">
        <title>Genome Sequence of Lecanicillium saksenae.</title>
        <authorList>
            <person name="Buettner E."/>
        </authorList>
    </citation>
    <scope>NUCLEOTIDE SEQUENCE</scope>
    <source>
        <strain evidence="1">VT-O1</strain>
    </source>
</reference>
<accession>A0ACC1QPI4</accession>
<name>A0ACC1QPI4_9HYPO</name>
<organism evidence="1 2">
    <name type="scientific">Lecanicillium saksenae</name>
    <dbReference type="NCBI Taxonomy" id="468837"/>
    <lineage>
        <taxon>Eukaryota</taxon>
        <taxon>Fungi</taxon>
        <taxon>Dikarya</taxon>
        <taxon>Ascomycota</taxon>
        <taxon>Pezizomycotina</taxon>
        <taxon>Sordariomycetes</taxon>
        <taxon>Hypocreomycetidae</taxon>
        <taxon>Hypocreales</taxon>
        <taxon>Cordycipitaceae</taxon>
        <taxon>Lecanicillium</taxon>
    </lineage>
</organism>
<comment type="caution">
    <text evidence="1">The sequence shown here is derived from an EMBL/GenBank/DDBJ whole genome shotgun (WGS) entry which is preliminary data.</text>
</comment>
<evidence type="ECO:0000313" key="1">
    <source>
        <dbReference type="EMBL" id="KAJ3484454.1"/>
    </source>
</evidence>
<sequence length="245" mass="27815">MAMLRRDPNERTKLSAEQRFEKRKENRKRELQSMLGYLELKDGAMEKKSDVVFFCVDVELIEVSPNPISEIGIAILDMRRVGGQSPGKRGQEWWPLMQAHHLRIKEYAGLTNYRFVQGCPDKFEFGESTFHPGSEAQDAIRAILKPFLESNRRIVLAGHDINQDVKYLSKIGFDLKHETQRIGAVDSQVLYQVWMESDISRSLGTVLDELGFEYSYLHNAGNDAVHTLRAAIGVAFATTEPASPT</sequence>